<dbReference type="SUPFAM" id="SSF48371">
    <property type="entry name" value="ARM repeat"/>
    <property type="match status" value="1"/>
</dbReference>
<evidence type="ECO:0000313" key="2">
    <source>
        <dbReference type="Proteomes" id="UP000054477"/>
    </source>
</evidence>
<sequence>LELNIHQRILSDIALRTNQSAEDASYAKSLIIPKVQTRLVKTTGIAADVEDGLAEPLPQLTTSRVYMTASRVHCNIAFGELVVNFPEAHISNSIDTVMPALIDILRDVPFIDFDKSLSWEGIVFLDWALPDQLVFSTVSALLHISSDHPEYCEPAISSICFFISQTVKKLHESSSFDVLTQLAPAFHGLYRAISSTSYPWTVEQWRTLTLHLKSLCSQAIVDQLNHLVVDIVRKENADDDMLYYVQTFVSRYVAQGR</sequence>
<dbReference type="HOGENOM" id="CLU_073892_0_0_1"/>
<reference evidence="1 2" key="1">
    <citation type="submission" date="2014-04" db="EMBL/GenBank/DDBJ databases">
        <authorList>
            <consortium name="DOE Joint Genome Institute"/>
            <person name="Kuo A."/>
            <person name="Kohler A."/>
            <person name="Nagy L.G."/>
            <person name="Floudas D."/>
            <person name="Copeland A."/>
            <person name="Barry K.W."/>
            <person name="Cichocki N."/>
            <person name="Veneault-Fourrey C."/>
            <person name="LaButti K."/>
            <person name="Lindquist E.A."/>
            <person name="Lipzen A."/>
            <person name="Lundell T."/>
            <person name="Morin E."/>
            <person name="Murat C."/>
            <person name="Sun H."/>
            <person name="Tunlid A."/>
            <person name="Henrissat B."/>
            <person name="Grigoriev I.V."/>
            <person name="Hibbett D.S."/>
            <person name="Martin F."/>
            <person name="Nordberg H.P."/>
            <person name="Cantor M.N."/>
            <person name="Hua S.X."/>
        </authorList>
    </citation>
    <scope>NUCLEOTIDE SEQUENCE [LARGE SCALE GENOMIC DNA]</scope>
    <source>
        <strain evidence="1 2">LaAM-08-1</strain>
    </source>
</reference>
<accession>A0A0C9Y2R8</accession>
<dbReference type="AlphaFoldDB" id="A0A0C9Y2R8"/>
<protein>
    <submittedName>
        <fullName evidence="1">Uncharacterized protein</fullName>
    </submittedName>
</protein>
<dbReference type="Proteomes" id="UP000054477">
    <property type="component" value="Unassembled WGS sequence"/>
</dbReference>
<gene>
    <name evidence="1" type="ORF">K443DRAFT_35139</name>
</gene>
<reference evidence="2" key="2">
    <citation type="submission" date="2015-01" db="EMBL/GenBank/DDBJ databases">
        <title>Evolutionary Origins and Diversification of the Mycorrhizal Mutualists.</title>
        <authorList>
            <consortium name="DOE Joint Genome Institute"/>
            <consortium name="Mycorrhizal Genomics Consortium"/>
            <person name="Kohler A."/>
            <person name="Kuo A."/>
            <person name="Nagy L.G."/>
            <person name="Floudas D."/>
            <person name="Copeland A."/>
            <person name="Barry K.W."/>
            <person name="Cichocki N."/>
            <person name="Veneault-Fourrey C."/>
            <person name="LaButti K."/>
            <person name="Lindquist E.A."/>
            <person name="Lipzen A."/>
            <person name="Lundell T."/>
            <person name="Morin E."/>
            <person name="Murat C."/>
            <person name="Riley R."/>
            <person name="Ohm R."/>
            <person name="Sun H."/>
            <person name="Tunlid A."/>
            <person name="Henrissat B."/>
            <person name="Grigoriev I.V."/>
            <person name="Hibbett D.S."/>
            <person name="Martin F."/>
        </authorList>
    </citation>
    <scope>NUCLEOTIDE SEQUENCE [LARGE SCALE GENOMIC DNA]</scope>
    <source>
        <strain evidence="2">LaAM-08-1</strain>
    </source>
</reference>
<name>A0A0C9Y2R8_9AGAR</name>
<evidence type="ECO:0000313" key="1">
    <source>
        <dbReference type="EMBL" id="KIK08174.1"/>
    </source>
</evidence>
<dbReference type="STRING" id="1095629.A0A0C9Y2R8"/>
<feature type="non-terminal residue" evidence="1">
    <location>
        <position position="1"/>
    </location>
</feature>
<dbReference type="InterPro" id="IPR016024">
    <property type="entry name" value="ARM-type_fold"/>
</dbReference>
<proteinExistence type="predicted"/>
<dbReference type="EMBL" id="KN838543">
    <property type="protein sequence ID" value="KIK08174.1"/>
    <property type="molecule type" value="Genomic_DNA"/>
</dbReference>
<keyword evidence="2" id="KW-1185">Reference proteome</keyword>
<feature type="non-terminal residue" evidence="1">
    <location>
        <position position="257"/>
    </location>
</feature>
<dbReference type="OrthoDB" id="10264149at2759"/>
<organism evidence="1 2">
    <name type="scientific">Laccaria amethystina LaAM-08-1</name>
    <dbReference type="NCBI Taxonomy" id="1095629"/>
    <lineage>
        <taxon>Eukaryota</taxon>
        <taxon>Fungi</taxon>
        <taxon>Dikarya</taxon>
        <taxon>Basidiomycota</taxon>
        <taxon>Agaricomycotina</taxon>
        <taxon>Agaricomycetes</taxon>
        <taxon>Agaricomycetidae</taxon>
        <taxon>Agaricales</taxon>
        <taxon>Agaricineae</taxon>
        <taxon>Hydnangiaceae</taxon>
        <taxon>Laccaria</taxon>
    </lineage>
</organism>